<proteinExistence type="predicted"/>
<dbReference type="EMBL" id="VSRR010123697">
    <property type="protein sequence ID" value="MPD00623.1"/>
    <property type="molecule type" value="Genomic_DNA"/>
</dbReference>
<dbReference type="AlphaFoldDB" id="A0A5B7JX52"/>
<dbReference type="Proteomes" id="UP000324222">
    <property type="component" value="Unassembled WGS sequence"/>
</dbReference>
<accession>A0A5B7JX52</accession>
<organism evidence="1 2">
    <name type="scientific">Portunus trituberculatus</name>
    <name type="common">Swimming crab</name>
    <name type="synonym">Neptunus trituberculatus</name>
    <dbReference type="NCBI Taxonomy" id="210409"/>
    <lineage>
        <taxon>Eukaryota</taxon>
        <taxon>Metazoa</taxon>
        <taxon>Ecdysozoa</taxon>
        <taxon>Arthropoda</taxon>
        <taxon>Crustacea</taxon>
        <taxon>Multicrustacea</taxon>
        <taxon>Malacostraca</taxon>
        <taxon>Eumalacostraca</taxon>
        <taxon>Eucarida</taxon>
        <taxon>Decapoda</taxon>
        <taxon>Pleocyemata</taxon>
        <taxon>Brachyura</taxon>
        <taxon>Eubrachyura</taxon>
        <taxon>Portunoidea</taxon>
        <taxon>Portunidae</taxon>
        <taxon>Portuninae</taxon>
        <taxon>Portunus</taxon>
    </lineage>
</organism>
<sequence>MQSGDVSVRLGTRQALHVGLWAACHRVLCRGALEGRPRRLCRIPERKTVHYRPHDIWVRLGERTVVFFDVLVYSVVGCCRFIFRSVLLSHQDYFQRPQR</sequence>
<comment type="caution">
    <text evidence="1">The sequence shown here is derived from an EMBL/GenBank/DDBJ whole genome shotgun (WGS) entry which is preliminary data.</text>
</comment>
<reference evidence="1 2" key="1">
    <citation type="submission" date="2019-05" db="EMBL/GenBank/DDBJ databases">
        <title>Another draft genome of Portunus trituberculatus and its Hox gene families provides insights of decapod evolution.</title>
        <authorList>
            <person name="Jeong J.-H."/>
            <person name="Song I."/>
            <person name="Kim S."/>
            <person name="Choi T."/>
            <person name="Kim D."/>
            <person name="Ryu S."/>
            <person name="Kim W."/>
        </authorList>
    </citation>
    <scope>NUCLEOTIDE SEQUENCE [LARGE SCALE GENOMIC DNA]</scope>
    <source>
        <tissue evidence="1">Muscle</tissue>
    </source>
</reference>
<evidence type="ECO:0000313" key="2">
    <source>
        <dbReference type="Proteomes" id="UP000324222"/>
    </source>
</evidence>
<gene>
    <name evidence="1" type="ORF">E2C01_096106</name>
</gene>
<name>A0A5B7JX52_PORTR</name>
<evidence type="ECO:0000313" key="1">
    <source>
        <dbReference type="EMBL" id="MPD00623.1"/>
    </source>
</evidence>
<keyword evidence="2" id="KW-1185">Reference proteome</keyword>
<protein>
    <submittedName>
        <fullName evidence="1">Uncharacterized protein</fullName>
    </submittedName>
</protein>